<dbReference type="InterPro" id="IPR004960">
    <property type="entry name" value="LipA_acyltrans"/>
</dbReference>
<reference evidence="8" key="1">
    <citation type="submission" date="2016-10" db="EMBL/GenBank/DDBJ databases">
        <authorList>
            <person name="Varghese N."/>
            <person name="Submissions S."/>
        </authorList>
    </citation>
    <scope>NUCLEOTIDE SEQUENCE [LARGE SCALE GENOMIC DNA]</scope>
    <source>
        <strain evidence="8">CGMCC 4.7038</strain>
    </source>
</reference>
<keyword evidence="8" id="KW-1185">Reference proteome</keyword>
<keyword evidence="5" id="KW-0472">Membrane</keyword>
<sequence length="308" mass="33480">MRRAATGERHTRAVPSVNLTELGFVAGWRLLRVLPRPVAAAGFTAVADRAHRRRGAGATRLRANLRRVVGPELPEAELDELVRQGLRSYARYWMEAFRLPALSRQQILSGFRLGGAELLAADVAAGRGAVVALPHGGNWDMAGAWVAANGWPLSTVAERLKQEGVYRRFMAFRERLGMEILPTSGGARPPIDVLTDRLAAGAVVPLLADRDLSARGVEVDFFGGRTRMPAGPALLALRTGAPLYVASMWYEPDAACAALEGPLPVPGPEEGTLDVRVRALTQLIADRLAAGIARHPQDWHMLQRMWLD</sequence>
<evidence type="ECO:0000256" key="3">
    <source>
        <dbReference type="ARBA" id="ARBA00022519"/>
    </source>
</evidence>
<comment type="subcellular location">
    <subcellularLocation>
        <location evidence="1">Cell inner membrane</location>
    </subcellularLocation>
</comment>
<evidence type="ECO:0000256" key="6">
    <source>
        <dbReference type="ARBA" id="ARBA00023315"/>
    </source>
</evidence>
<protein>
    <submittedName>
        <fullName evidence="7">KDO2-lipid IV(A) lauroyltransferase</fullName>
    </submittedName>
</protein>
<proteinExistence type="predicted"/>
<dbReference type="GO" id="GO:0009247">
    <property type="term" value="P:glycolipid biosynthetic process"/>
    <property type="evidence" value="ECO:0007669"/>
    <property type="project" value="UniProtKB-ARBA"/>
</dbReference>
<dbReference type="AlphaFoldDB" id="A0A1H6SME9"/>
<dbReference type="Pfam" id="PF03279">
    <property type="entry name" value="Lip_A_acyltrans"/>
    <property type="match status" value="1"/>
</dbReference>
<organism evidence="7 8">
    <name type="scientific">Micromonospora phaseoli</name>
    <dbReference type="NCBI Taxonomy" id="1144548"/>
    <lineage>
        <taxon>Bacteria</taxon>
        <taxon>Bacillati</taxon>
        <taxon>Actinomycetota</taxon>
        <taxon>Actinomycetes</taxon>
        <taxon>Micromonosporales</taxon>
        <taxon>Micromonosporaceae</taxon>
        <taxon>Micromonospora</taxon>
    </lineage>
</organism>
<evidence type="ECO:0000256" key="4">
    <source>
        <dbReference type="ARBA" id="ARBA00022679"/>
    </source>
</evidence>
<keyword evidence="2" id="KW-1003">Cell membrane</keyword>
<evidence type="ECO:0000256" key="5">
    <source>
        <dbReference type="ARBA" id="ARBA00023136"/>
    </source>
</evidence>
<dbReference type="GO" id="GO:0016746">
    <property type="term" value="F:acyltransferase activity"/>
    <property type="evidence" value="ECO:0007669"/>
    <property type="project" value="UniProtKB-KW"/>
</dbReference>
<dbReference type="STRING" id="1144548.SAMN05443287_101776"/>
<dbReference type="EMBL" id="FNYV01000001">
    <property type="protein sequence ID" value="SEI69089.1"/>
    <property type="molecule type" value="Genomic_DNA"/>
</dbReference>
<evidence type="ECO:0000313" key="8">
    <source>
        <dbReference type="Proteomes" id="UP000198707"/>
    </source>
</evidence>
<evidence type="ECO:0000256" key="1">
    <source>
        <dbReference type="ARBA" id="ARBA00004533"/>
    </source>
</evidence>
<name>A0A1H6SME9_9ACTN</name>
<keyword evidence="3" id="KW-0997">Cell inner membrane</keyword>
<dbReference type="CDD" id="cd07984">
    <property type="entry name" value="LPLAT_LABLAT-like"/>
    <property type="match status" value="1"/>
</dbReference>
<dbReference type="NCBIfam" id="NF005919">
    <property type="entry name" value="PRK07920.1"/>
    <property type="match status" value="1"/>
</dbReference>
<dbReference type="PANTHER" id="PTHR30606:SF10">
    <property type="entry name" value="PHOSPHATIDYLINOSITOL MANNOSIDE ACYLTRANSFERASE"/>
    <property type="match status" value="1"/>
</dbReference>
<evidence type="ECO:0000313" key="7">
    <source>
        <dbReference type="EMBL" id="SEI69089.1"/>
    </source>
</evidence>
<keyword evidence="6" id="KW-0012">Acyltransferase</keyword>
<keyword evidence="4 7" id="KW-0808">Transferase</keyword>
<evidence type="ECO:0000256" key="2">
    <source>
        <dbReference type="ARBA" id="ARBA00022475"/>
    </source>
</evidence>
<gene>
    <name evidence="7" type="ORF">SAMN05443287_101776</name>
</gene>
<dbReference type="Proteomes" id="UP000198707">
    <property type="component" value="Unassembled WGS sequence"/>
</dbReference>
<dbReference type="PANTHER" id="PTHR30606">
    <property type="entry name" value="LIPID A BIOSYNTHESIS LAUROYL ACYLTRANSFERASE"/>
    <property type="match status" value="1"/>
</dbReference>
<dbReference type="GO" id="GO:0005886">
    <property type="term" value="C:plasma membrane"/>
    <property type="evidence" value="ECO:0007669"/>
    <property type="project" value="UniProtKB-SubCell"/>
</dbReference>
<accession>A0A1H6SME9</accession>